<keyword evidence="10" id="KW-1185">Reference proteome</keyword>
<dbReference type="Proteomes" id="UP000323011">
    <property type="component" value="Unassembled WGS sequence"/>
</dbReference>
<feature type="compositionally biased region" description="Polar residues" evidence="5">
    <location>
        <begin position="159"/>
        <end position="168"/>
    </location>
</feature>
<evidence type="ECO:0000313" key="11">
    <source>
        <dbReference type="Proteomes" id="UP000324907"/>
    </source>
</evidence>
<keyword evidence="3" id="KW-0677">Repeat</keyword>
<evidence type="ECO:0000313" key="10">
    <source>
        <dbReference type="Proteomes" id="UP000323011"/>
    </source>
</evidence>
<comment type="caution">
    <text evidence="8">The sequence shown here is derived from an EMBL/GenBank/DDBJ whole genome shotgun (WGS) entry which is preliminary data.</text>
</comment>
<dbReference type="OMA" id="IDAYVAC"/>
<evidence type="ECO:0000259" key="6">
    <source>
        <dbReference type="PROSITE" id="PS50222"/>
    </source>
</evidence>
<dbReference type="EMBL" id="VLTN01000001">
    <property type="protein sequence ID" value="KAA0157595.1"/>
    <property type="molecule type" value="Genomic_DNA"/>
</dbReference>
<proteinExistence type="inferred from homology"/>
<accession>A0A5A8DK29</accession>
<feature type="domain" description="EF-hand" evidence="6">
    <location>
        <begin position="42"/>
        <end position="77"/>
    </location>
</feature>
<dbReference type="PANTHER" id="PTHR23048:SF0">
    <property type="entry name" value="CALMODULIN LIKE 3"/>
    <property type="match status" value="1"/>
</dbReference>
<dbReference type="InterPro" id="IPR018247">
    <property type="entry name" value="EF_Hand_1_Ca_BS"/>
</dbReference>
<comment type="similarity">
    <text evidence="1">Belongs to the centrin family.</text>
</comment>
<sequence>MPLTQEEIDACRETFMAFDTDRSQTIDVWELRQVMEAMGQSLTEEELFQLIAEVDSDLSGSIDFGEFIRVIEKQKERASKFSDESDMIDAYVACGGNEDKSGFVKKETLIKIIKDDFGLKIDIEELIRAIDEDDSGEVEYDEFKLLLSRRPPPAAYGSPHSSSARLVE</sequence>
<dbReference type="Gene3D" id="1.10.238.10">
    <property type="entry name" value="EF-hand"/>
    <property type="match status" value="2"/>
</dbReference>
<dbReference type="InterPro" id="IPR011992">
    <property type="entry name" value="EF-hand-dom_pair"/>
</dbReference>
<dbReference type="Pfam" id="PF13833">
    <property type="entry name" value="EF-hand_8"/>
    <property type="match status" value="1"/>
</dbReference>
<feature type="region of interest" description="Disordered" evidence="5">
    <location>
        <begin position="149"/>
        <end position="168"/>
    </location>
</feature>
<dbReference type="FunFam" id="1.10.238.10:FF:000178">
    <property type="entry name" value="Calmodulin-2 A"/>
    <property type="match status" value="1"/>
</dbReference>
<dbReference type="PROSITE" id="PS50222">
    <property type="entry name" value="EF_HAND_2"/>
    <property type="match status" value="3"/>
</dbReference>
<protein>
    <recommendedName>
        <fullName evidence="2">Calmodulin</fullName>
    </recommendedName>
</protein>
<evidence type="ECO:0000256" key="5">
    <source>
        <dbReference type="SAM" id="MobiDB-lite"/>
    </source>
</evidence>
<organism evidence="8 12">
    <name type="scientific">Cafeteria roenbergensis</name>
    <name type="common">Marine flagellate</name>
    <dbReference type="NCBI Taxonomy" id="33653"/>
    <lineage>
        <taxon>Eukaryota</taxon>
        <taxon>Sar</taxon>
        <taxon>Stramenopiles</taxon>
        <taxon>Bigyra</taxon>
        <taxon>Opalozoa</taxon>
        <taxon>Bicosoecida</taxon>
        <taxon>Cafeteriaceae</taxon>
        <taxon>Cafeteria</taxon>
    </lineage>
</organism>
<evidence type="ECO:0000256" key="1">
    <source>
        <dbReference type="ARBA" id="ARBA00005253"/>
    </source>
</evidence>
<feature type="domain" description="EF-hand" evidence="6">
    <location>
        <begin position="118"/>
        <end position="153"/>
    </location>
</feature>
<dbReference type="Proteomes" id="UP000324907">
    <property type="component" value="Unassembled WGS sequence"/>
</dbReference>
<evidence type="ECO:0000256" key="2">
    <source>
        <dbReference type="ARBA" id="ARBA00020786"/>
    </source>
</evidence>
<dbReference type="GO" id="GO:0016460">
    <property type="term" value="C:myosin II complex"/>
    <property type="evidence" value="ECO:0007669"/>
    <property type="project" value="TreeGrafter"/>
</dbReference>
<name>A0A5A8DK29_CAFRO</name>
<dbReference type="PANTHER" id="PTHR23048">
    <property type="entry name" value="MYOSIN LIGHT CHAIN 1, 3"/>
    <property type="match status" value="1"/>
</dbReference>
<dbReference type="SMART" id="SM00054">
    <property type="entry name" value="EFh"/>
    <property type="match status" value="3"/>
</dbReference>
<evidence type="ECO:0000256" key="4">
    <source>
        <dbReference type="ARBA" id="ARBA00022837"/>
    </source>
</evidence>
<reference evidence="10 11" key="1">
    <citation type="submission" date="2019-07" db="EMBL/GenBank/DDBJ databases">
        <title>Genomes of Cafeteria roenbergensis.</title>
        <authorList>
            <person name="Fischer M.G."/>
            <person name="Hackl T."/>
            <person name="Roman M."/>
        </authorList>
    </citation>
    <scope>NUCLEOTIDE SEQUENCE [LARGE SCALE GENOMIC DNA]</scope>
    <source>
        <strain evidence="7 10">BVI</strain>
        <strain evidence="8 12">Cflag</strain>
        <strain evidence="9 11">RCC970-E3</strain>
    </source>
</reference>
<dbReference type="InterPro" id="IPR050230">
    <property type="entry name" value="CALM/Myosin/TropC-like"/>
</dbReference>
<dbReference type="CDD" id="cd00051">
    <property type="entry name" value="EFh"/>
    <property type="match status" value="1"/>
</dbReference>
<dbReference type="InterPro" id="IPR002048">
    <property type="entry name" value="EF_hand_dom"/>
</dbReference>
<evidence type="ECO:0000313" key="7">
    <source>
        <dbReference type="EMBL" id="KAA0157595.1"/>
    </source>
</evidence>
<dbReference type="Proteomes" id="UP000325113">
    <property type="component" value="Unassembled WGS sequence"/>
</dbReference>
<gene>
    <name evidence="9" type="ORF">FNF28_00333</name>
    <name evidence="7" type="ORF">FNF29_00171</name>
    <name evidence="8" type="ORF">FNF31_01903</name>
</gene>
<dbReference type="EMBL" id="VLTM01000012">
    <property type="protein sequence ID" value="KAA0165558.1"/>
    <property type="molecule type" value="Genomic_DNA"/>
</dbReference>
<keyword evidence="4" id="KW-0106">Calcium</keyword>
<dbReference type="Pfam" id="PF13499">
    <property type="entry name" value="EF-hand_7"/>
    <property type="match status" value="1"/>
</dbReference>
<dbReference type="EMBL" id="VLTL01000003">
    <property type="protein sequence ID" value="KAA0172016.1"/>
    <property type="molecule type" value="Genomic_DNA"/>
</dbReference>
<evidence type="ECO:0000313" key="9">
    <source>
        <dbReference type="EMBL" id="KAA0172016.1"/>
    </source>
</evidence>
<evidence type="ECO:0000313" key="12">
    <source>
        <dbReference type="Proteomes" id="UP000325113"/>
    </source>
</evidence>
<feature type="domain" description="EF-hand" evidence="6">
    <location>
        <begin position="6"/>
        <end position="41"/>
    </location>
</feature>
<dbReference type="SUPFAM" id="SSF47473">
    <property type="entry name" value="EF-hand"/>
    <property type="match status" value="1"/>
</dbReference>
<evidence type="ECO:0000256" key="3">
    <source>
        <dbReference type="ARBA" id="ARBA00022737"/>
    </source>
</evidence>
<dbReference type="PROSITE" id="PS00018">
    <property type="entry name" value="EF_HAND_1"/>
    <property type="match status" value="2"/>
</dbReference>
<dbReference type="GO" id="GO:0005509">
    <property type="term" value="F:calcium ion binding"/>
    <property type="evidence" value="ECO:0007669"/>
    <property type="project" value="InterPro"/>
</dbReference>
<dbReference type="AlphaFoldDB" id="A0A5A8DK29"/>
<evidence type="ECO:0000313" key="8">
    <source>
        <dbReference type="EMBL" id="KAA0165558.1"/>
    </source>
</evidence>